<comment type="catalytic activity">
    <reaction evidence="8 9">
        <text>6-carboxyhexanoyl-[ACP] + L-alanine + H(+) = (8S)-8-amino-7-oxononanoate + holo-[ACP] + CO2</text>
        <dbReference type="Rhea" id="RHEA:42288"/>
        <dbReference type="Rhea" id="RHEA-COMP:9685"/>
        <dbReference type="Rhea" id="RHEA-COMP:9955"/>
        <dbReference type="ChEBI" id="CHEBI:15378"/>
        <dbReference type="ChEBI" id="CHEBI:16526"/>
        <dbReference type="ChEBI" id="CHEBI:57972"/>
        <dbReference type="ChEBI" id="CHEBI:64479"/>
        <dbReference type="ChEBI" id="CHEBI:78846"/>
        <dbReference type="ChEBI" id="CHEBI:149468"/>
        <dbReference type="EC" id="2.3.1.47"/>
    </reaction>
</comment>
<dbReference type="PROSITE" id="PS00599">
    <property type="entry name" value="AA_TRANSFER_CLASS_2"/>
    <property type="match status" value="1"/>
</dbReference>
<proteinExistence type="inferred from homology"/>
<comment type="function">
    <text evidence="9">Catalyzes the decarboxylative condensation of pimeloyl-[acyl-carrier protein] and L-alanine to produce 8-amino-7-oxononanoate (AON), [acyl-carrier protein], and carbon dioxide.</text>
</comment>
<feature type="modified residue" description="N6-(pyridoxal phosphate)lysine" evidence="9 10">
    <location>
        <position position="232"/>
    </location>
</feature>
<dbReference type="InterPro" id="IPR001917">
    <property type="entry name" value="Aminotrans_II_pyridoxalP_BS"/>
</dbReference>
<evidence type="ECO:0000313" key="12">
    <source>
        <dbReference type="EMBL" id="ART83656.1"/>
    </source>
</evidence>
<dbReference type="HAMAP" id="MF_01693">
    <property type="entry name" value="BioF_aminotrans_2"/>
    <property type="match status" value="1"/>
</dbReference>
<evidence type="ECO:0000256" key="7">
    <source>
        <dbReference type="ARBA" id="ARBA00022898"/>
    </source>
</evidence>
<evidence type="ECO:0000259" key="11">
    <source>
        <dbReference type="Pfam" id="PF00155"/>
    </source>
</evidence>
<dbReference type="KEGG" id="opf:CBP31_14290"/>
<protein>
    <recommendedName>
        <fullName evidence="9">8-amino-7-oxononanoate synthase</fullName>
        <shortName evidence="9">AONS</shortName>
        <ecNumber evidence="9">2.3.1.47</ecNumber>
    </recommendedName>
    <alternativeName>
        <fullName evidence="9">7-keto-8-amino-pelargonic acid synthase</fullName>
        <shortName evidence="9">7-KAP synthase</shortName>
        <shortName evidence="9">KAPA synthase</shortName>
    </alternativeName>
    <alternativeName>
        <fullName evidence="9">8-amino-7-ketopelargonate synthase</fullName>
    </alternativeName>
</protein>
<evidence type="ECO:0000256" key="8">
    <source>
        <dbReference type="ARBA" id="ARBA00047715"/>
    </source>
</evidence>
<keyword evidence="6 9" id="KW-0093">Biotin biosynthesis</keyword>
<keyword evidence="13" id="KW-1185">Reference proteome</keyword>
<dbReference type="InterPro" id="IPR015424">
    <property type="entry name" value="PyrdxlP-dep_Trfase"/>
</dbReference>
<accession>A0A1Y0D961</accession>
<feature type="binding site" evidence="9">
    <location>
        <position position="200"/>
    </location>
    <ligand>
        <name>pyridoxal 5'-phosphate</name>
        <dbReference type="ChEBI" id="CHEBI:597326"/>
    </ligand>
</feature>
<evidence type="ECO:0000256" key="6">
    <source>
        <dbReference type="ARBA" id="ARBA00022756"/>
    </source>
</evidence>
<sequence>MPFNLCLAEREALGLRRRLPAIDKVTGRQLFSADKCYLNFAGNDYLGFSLAPELIKAADAAAREFGVGAVASPLVVGYQAIHRQLESELADWLGLEAVMLFSSGFSANQAVIKALLTKEHLLWQDRLNHASLQEAGMLSPARMRRFAHNDMAQLAKQLKPKAGLIVSEGVFSMDGDQGDWQGLSALSDQTNNWLMIDDAHGLGVLGKQGRGTLSEQGVAADKVHIHMGTFGKALGVSGAFIGGSQLLIDYLHNHARSYVYSTHLPPPQAAAILAAVRLAQTADEQREQLQARIQQFRAGAANLPLQLLLSNTAIQPLLLGKELVGDEQATLNLSNRLREQGFWVGAIRPPTVPKGSSRLRITLSAAHSQTDIAALLQALQESVRSEA</sequence>
<feature type="binding site" evidence="9">
    <location>
        <position position="172"/>
    </location>
    <ligand>
        <name>pyridoxal 5'-phosphate</name>
        <dbReference type="ChEBI" id="CHEBI:597326"/>
    </ligand>
</feature>
<dbReference type="RefSeq" id="WP_087038334.1">
    <property type="nucleotide sequence ID" value="NZ_CP021377.1"/>
</dbReference>
<dbReference type="InterPro" id="IPR050087">
    <property type="entry name" value="AON_synthase_class-II"/>
</dbReference>
<dbReference type="PANTHER" id="PTHR13693">
    <property type="entry name" value="CLASS II AMINOTRANSFERASE/8-AMINO-7-OXONONANOATE SYNTHASE"/>
    <property type="match status" value="1"/>
</dbReference>
<dbReference type="UniPathway" id="UPA00078"/>
<dbReference type="GO" id="GO:0030170">
    <property type="term" value="F:pyridoxal phosphate binding"/>
    <property type="evidence" value="ECO:0007669"/>
    <property type="project" value="UniProtKB-UniRule"/>
</dbReference>
<dbReference type="PANTHER" id="PTHR13693:SF100">
    <property type="entry name" value="8-AMINO-7-OXONONANOATE SYNTHASE"/>
    <property type="match status" value="1"/>
</dbReference>
<dbReference type="NCBIfam" id="TIGR00858">
    <property type="entry name" value="bioF"/>
    <property type="match status" value="1"/>
</dbReference>
<dbReference type="GO" id="GO:0008710">
    <property type="term" value="F:8-amino-7-oxononanoate synthase activity"/>
    <property type="evidence" value="ECO:0007669"/>
    <property type="project" value="UniProtKB-UniRule"/>
</dbReference>
<feature type="binding site" evidence="9">
    <location>
        <position position="129"/>
    </location>
    <ligand>
        <name>substrate</name>
    </ligand>
</feature>
<evidence type="ECO:0000256" key="1">
    <source>
        <dbReference type="ARBA" id="ARBA00001933"/>
    </source>
</evidence>
<dbReference type="AlphaFoldDB" id="A0A1Y0D961"/>
<feature type="binding site" evidence="9">
    <location>
        <position position="351"/>
    </location>
    <ligand>
        <name>substrate</name>
    </ligand>
</feature>
<evidence type="ECO:0000313" key="13">
    <source>
        <dbReference type="Proteomes" id="UP000243937"/>
    </source>
</evidence>
<evidence type="ECO:0000256" key="4">
    <source>
        <dbReference type="ARBA" id="ARBA00011738"/>
    </source>
</evidence>
<comment type="cofactor">
    <cofactor evidence="1 9 10">
        <name>pyridoxal 5'-phosphate</name>
        <dbReference type="ChEBI" id="CHEBI:597326"/>
    </cofactor>
</comment>
<evidence type="ECO:0000256" key="5">
    <source>
        <dbReference type="ARBA" id="ARBA00022679"/>
    </source>
</evidence>
<dbReference type="EMBL" id="CP021377">
    <property type="protein sequence ID" value="ART83656.1"/>
    <property type="molecule type" value="Genomic_DNA"/>
</dbReference>
<dbReference type="InterPro" id="IPR004839">
    <property type="entry name" value="Aminotransferase_I/II_large"/>
</dbReference>
<feature type="binding site" evidence="9">
    <location>
        <begin position="104"/>
        <end position="105"/>
    </location>
    <ligand>
        <name>pyridoxal 5'-phosphate</name>
        <dbReference type="ChEBI" id="CHEBI:597326"/>
    </ligand>
</feature>
<keyword evidence="5 9" id="KW-0808">Transferase</keyword>
<evidence type="ECO:0000256" key="9">
    <source>
        <dbReference type="HAMAP-Rule" id="MF_01693"/>
    </source>
</evidence>
<dbReference type="EC" id="2.3.1.47" evidence="9"/>
<evidence type="ECO:0000256" key="10">
    <source>
        <dbReference type="PIRSR" id="PIRSR604723-51"/>
    </source>
</evidence>
<dbReference type="Proteomes" id="UP000243937">
    <property type="component" value="Chromosome"/>
</dbReference>
<reference evidence="12 13" key="1">
    <citation type="journal article" date="2014" name="Int. J. Syst. Evol. Microbiol.">
        <title>Oceanisphaera profunda sp. nov., a marine bacterium isolated from deep-sea sediment, and emended description of the genus Oceanisphaera.</title>
        <authorList>
            <person name="Xu Z."/>
            <person name="Zhang X.Y."/>
            <person name="Su H.N."/>
            <person name="Yu Z.C."/>
            <person name="Liu C."/>
            <person name="Li H."/>
            <person name="Chen X.L."/>
            <person name="Song X.Y."/>
            <person name="Xie B.B."/>
            <person name="Qin Q.L."/>
            <person name="Zhou B.C."/>
            <person name="Shi M."/>
            <person name="Huang Y."/>
            <person name="Zhang Y.Z."/>
        </authorList>
    </citation>
    <scope>NUCLEOTIDE SEQUENCE [LARGE SCALE GENOMIC DNA]</scope>
    <source>
        <strain evidence="12 13">SM1222</strain>
    </source>
</reference>
<organism evidence="12 13">
    <name type="scientific">Oceanisphaera profunda</name>
    <dbReference type="NCBI Taxonomy" id="1416627"/>
    <lineage>
        <taxon>Bacteria</taxon>
        <taxon>Pseudomonadati</taxon>
        <taxon>Pseudomonadota</taxon>
        <taxon>Gammaproteobacteria</taxon>
        <taxon>Aeromonadales</taxon>
        <taxon>Aeromonadaceae</taxon>
        <taxon>Oceanisphaera</taxon>
    </lineage>
</organism>
<keyword evidence="7 9" id="KW-0663">Pyridoxal phosphate</keyword>
<dbReference type="SUPFAM" id="SSF53383">
    <property type="entry name" value="PLP-dependent transferases"/>
    <property type="match status" value="1"/>
</dbReference>
<dbReference type="OrthoDB" id="9807157at2"/>
<comment type="subunit">
    <text evidence="4 9">Homodimer.</text>
</comment>
<evidence type="ECO:0000256" key="2">
    <source>
        <dbReference type="ARBA" id="ARBA00004746"/>
    </source>
</evidence>
<evidence type="ECO:0000256" key="3">
    <source>
        <dbReference type="ARBA" id="ARBA00010008"/>
    </source>
</evidence>
<dbReference type="InterPro" id="IPR015422">
    <property type="entry name" value="PyrdxlP-dep_Trfase_small"/>
</dbReference>
<comment type="similarity">
    <text evidence="3 9">Belongs to the class-II pyridoxal-phosphate-dependent aminotransferase family. BioF subfamily.</text>
</comment>
<name>A0A1Y0D961_9GAMM</name>
<dbReference type="InterPro" id="IPR022834">
    <property type="entry name" value="AONS_Proteobacteria"/>
</dbReference>
<dbReference type="InterPro" id="IPR015421">
    <property type="entry name" value="PyrdxlP-dep_Trfase_major"/>
</dbReference>
<dbReference type="GO" id="GO:0009102">
    <property type="term" value="P:biotin biosynthetic process"/>
    <property type="evidence" value="ECO:0007669"/>
    <property type="project" value="UniProtKB-UniRule"/>
</dbReference>
<dbReference type="Gene3D" id="3.90.1150.10">
    <property type="entry name" value="Aspartate Aminotransferase, domain 1"/>
    <property type="match status" value="1"/>
</dbReference>
<dbReference type="Pfam" id="PF00155">
    <property type="entry name" value="Aminotran_1_2"/>
    <property type="match status" value="1"/>
</dbReference>
<feature type="domain" description="Aminotransferase class I/classII large" evidence="11">
    <location>
        <begin position="38"/>
        <end position="379"/>
    </location>
</feature>
<dbReference type="Gene3D" id="3.40.640.10">
    <property type="entry name" value="Type I PLP-dependent aspartate aminotransferase-like (Major domain)"/>
    <property type="match status" value="1"/>
</dbReference>
<gene>
    <name evidence="9" type="primary">bioF</name>
    <name evidence="12" type="ORF">CBP31_14290</name>
</gene>
<comment type="pathway">
    <text evidence="2 9">Cofactor biosynthesis; biotin biosynthesis.</text>
</comment>
<dbReference type="CDD" id="cd06454">
    <property type="entry name" value="KBL_like"/>
    <property type="match status" value="1"/>
</dbReference>
<feature type="binding site" evidence="9">
    <location>
        <position position="229"/>
    </location>
    <ligand>
        <name>pyridoxal 5'-phosphate</name>
        <dbReference type="ChEBI" id="CHEBI:597326"/>
    </ligand>
</feature>
<dbReference type="InterPro" id="IPR004723">
    <property type="entry name" value="AONS_Archaea/Proteobacteria"/>
</dbReference>
<feature type="binding site" evidence="9">
    <location>
        <position position="17"/>
    </location>
    <ligand>
        <name>substrate</name>
    </ligand>
</feature>